<feature type="transmembrane region" description="Helical" evidence="2">
    <location>
        <begin position="166"/>
        <end position="185"/>
    </location>
</feature>
<keyword evidence="4" id="KW-1185">Reference proteome</keyword>
<dbReference type="GeneID" id="68111387"/>
<dbReference type="VEuPathDB" id="AmoebaDB:NfTy_068650"/>
<feature type="transmembrane region" description="Helical" evidence="2">
    <location>
        <begin position="293"/>
        <end position="318"/>
    </location>
</feature>
<keyword evidence="2" id="KW-1133">Transmembrane helix</keyword>
<gene>
    <name evidence="3" type="ORF">FDP41_004169</name>
</gene>
<dbReference type="OrthoDB" id="10449371at2759"/>
<name>A0A6A5BRR6_NAEFO</name>
<evidence type="ECO:0000256" key="2">
    <source>
        <dbReference type="SAM" id="Phobius"/>
    </source>
</evidence>
<evidence type="ECO:0008006" key="5">
    <source>
        <dbReference type="Google" id="ProtNLM"/>
    </source>
</evidence>
<feature type="transmembrane region" description="Helical" evidence="2">
    <location>
        <begin position="206"/>
        <end position="234"/>
    </location>
</feature>
<dbReference type="EMBL" id="VFQX01000036">
    <property type="protein sequence ID" value="KAF0976874.1"/>
    <property type="molecule type" value="Genomic_DNA"/>
</dbReference>
<evidence type="ECO:0000313" key="3">
    <source>
        <dbReference type="EMBL" id="KAF0976874.1"/>
    </source>
</evidence>
<organism evidence="3 4">
    <name type="scientific">Naegleria fowleri</name>
    <name type="common">Brain eating amoeba</name>
    <dbReference type="NCBI Taxonomy" id="5763"/>
    <lineage>
        <taxon>Eukaryota</taxon>
        <taxon>Discoba</taxon>
        <taxon>Heterolobosea</taxon>
        <taxon>Tetramitia</taxon>
        <taxon>Eutetramitia</taxon>
        <taxon>Vahlkampfiidae</taxon>
        <taxon>Naegleria</taxon>
    </lineage>
</organism>
<protein>
    <recommendedName>
        <fullName evidence="5">G-protein coupled receptors family 1 profile domain-containing protein</fullName>
    </recommendedName>
</protein>
<dbReference type="VEuPathDB" id="AmoebaDB:NF0042000"/>
<comment type="caution">
    <text evidence="3">The sequence shown here is derived from an EMBL/GenBank/DDBJ whole genome shotgun (WGS) entry which is preliminary data.</text>
</comment>
<keyword evidence="2" id="KW-0812">Transmembrane</keyword>
<dbReference type="AlphaFoldDB" id="A0A6A5BRR6"/>
<dbReference type="VEuPathDB" id="AmoebaDB:FDP41_004169"/>
<dbReference type="OMA" id="HPIFTDT"/>
<keyword evidence="2" id="KW-0472">Membrane</keyword>
<feature type="compositionally biased region" description="Polar residues" evidence="1">
    <location>
        <begin position="401"/>
        <end position="436"/>
    </location>
</feature>
<feature type="region of interest" description="Disordered" evidence="1">
    <location>
        <begin position="401"/>
        <end position="447"/>
    </location>
</feature>
<dbReference type="RefSeq" id="XP_044561587.1">
    <property type="nucleotide sequence ID" value="XM_044707554.1"/>
</dbReference>
<evidence type="ECO:0000313" key="4">
    <source>
        <dbReference type="Proteomes" id="UP000444721"/>
    </source>
</evidence>
<sequence length="447" mass="49714">MANTNNNHTILNNSTVNNSTTINNNTTTFYSLEPAIVSGINITLSISYILIFVMVMLFVLIFTSLSPVRKQMKSNQFKMIMLVFLLCILQCCALVSRLCYDSLNLNMVLRLDHFVQTHYGNDSEIINQFQAIYSYNNSIVSLEQAGIDFSTYIAMSFFGSLEPLCVLMNSVVMLVVMCFVGNVFLTTVRVSSGLVHSKTIRRVTTLVNIMTLISAVALTLLIFTTFFFIFFSRLNLIGEFYIYFLIVAYVVFVFQILLQLVVSNATAASVLKTITKLTQSENKARSRRPIIKVMILQAGLVLCALLQIVAVGCAVGLYEWIYLTLFYAFINSFGILLFACVSIALYHPIFTDTAKVFSELNHKHLNAPSIVRDQDLGDNGSEASGSSLRRVHSNVQMMNTTETRTSVSTSQKKQELAPTSNTTCSPQTPGVSSLTGNEEHSVNICNV</sequence>
<feature type="transmembrane region" description="Helical" evidence="2">
    <location>
        <begin position="80"/>
        <end position="100"/>
    </location>
</feature>
<dbReference type="Proteomes" id="UP000444721">
    <property type="component" value="Unassembled WGS sequence"/>
</dbReference>
<evidence type="ECO:0000256" key="1">
    <source>
        <dbReference type="SAM" id="MobiDB-lite"/>
    </source>
</evidence>
<feature type="transmembrane region" description="Helical" evidence="2">
    <location>
        <begin position="324"/>
        <end position="346"/>
    </location>
</feature>
<accession>A0A6A5BRR6</accession>
<reference evidence="3 4" key="1">
    <citation type="journal article" date="2019" name="Sci. Rep.">
        <title>Nanopore sequencing improves the draft genome of the human pathogenic amoeba Naegleria fowleri.</title>
        <authorList>
            <person name="Liechti N."/>
            <person name="Schurch N."/>
            <person name="Bruggmann R."/>
            <person name="Wittwer M."/>
        </authorList>
    </citation>
    <scope>NUCLEOTIDE SEQUENCE [LARGE SCALE GENOMIC DNA]</scope>
    <source>
        <strain evidence="3 4">ATCC 30894</strain>
    </source>
</reference>
<feature type="transmembrane region" description="Helical" evidence="2">
    <location>
        <begin position="46"/>
        <end position="68"/>
    </location>
</feature>
<proteinExistence type="predicted"/>
<feature type="transmembrane region" description="Helical" evidence="2">
    <location>
        <begin position="240"/>
        <end position="262"/>
    </location>
</feature>